<reference evidence="2" key="1">
    <citation type="submission" date="2024-05" db="EMBL/GenBank/DDBJ databases">
        <authorList>
            <person name="Kim S."/>
            <person name="Heo J."/>
            <person name="Choi H."/>
            <person name="Choi Y."/>
            <person name="Kwon S.-W."/>
            <person name="Kim Y."/>
        </authorList>
    </citation>
    <scope>NUCLEOTIDE SEQUENCE</scope>
    <source>
        <strain evidence="2">KACC 23699</strain>
    </source>
</reference>
<name>A0AAU7JXM8_9MICO</name>
<proteinExistence type="predicted"/>
<keyword evidence="1" id="KW-1133">Transmembrane helix</keyword>
<dbReference type="RefSeq" id="WP_406832507.1">
    <property type="nucleotide sequence ID" value="NZ_CP157483.1"/>
</dbReference>
<evidence type="ECO:0000313" key="2">
    <source>
        <dbReference type="EMBL" id="XBO45023.1"/>
    </source>
</evidence>
<protein>
    <submittedName>
        <fullName evidence="2">Uncharacterized protein</fullName>
    </submittedName>
</protein>
<keyword evidence="1" id="KW-0812">Transmembrane</keyword>
<dbReference type="AlphaFoldDB" id="A0AAU7JXM8"/>
<sequence>MSPAPGDRNAARRPFLVPFVLGLCSLILVREGLQKLVPSISYWIVFVAGLAVGWVVFTVAERIITRRNATKLEEPK</sequence>
<accession>A0AAU7JXM8</accession>
<keyword evidence="1" id="KW-0472">Membrane</keyword>
<dbReference type="EMBL" id="CP157483">
    <property type="protein sequence ID" value="XBO45023.1"/>
    <property type="molecule type" value="Genomic_DNA"/>
</dbReference>
<organism evidence="2">
    <name type="scientific">Pedococcus sp. KACC 23699</name>
    <dbReference type="NCBI Taxonomy" id="3149228"/>
    <lineage>
        <taxon>Bacteria</taxon>
        <taxon>Bacillati</taxon>
        <taxon>Actinomycetota</taxon>
        <taxon>Actinomycetes</taxon>
        <taxon>Micrococcales</taxon>
        <taxon>Intrasporangiaceae</taxon>
        <taxon>Pedococcus</taxon>
    </lineage>
</organism>
<evidence type="ECO:0000256" key="1">
    <source>
        <dbReference type="SAM" id="Phobius"/>
    </source>
</evidence>
<feature type="transmembrane region" description="Helical" evidence="1">
    <location>
        <begin position="40"/>
        <end position="60"/>
    </location>
</feature>
<gene>
    <name evidence="2" type="ORF">ABEG17_06710</name>
</gene>